<dbReference type="Proteomes" id="UP001153712">
    <property type="component" value="Chromosome 7"/>
</dbReference>
<organism evidence="1 2">
    <name type="scientific">Phyllotreta striolata</name>
    <name type="common">Striped flea beetle</name>
    <name type="synonym">Crioceris striolata</name>
    <dbReference type="NCBI Taxonomy" id="444603"/>
    <lineage>
        <taxon>Eukaryota</taxon>
        <taxon>Metazoa</taxon>
        <taxon>Ecdysozoa</taxon>
        <taxon>Arthropoda</taxon>
        <taxon>Hexapoda</taxon>
        <taxon>Insecta</taxon>
        <taxon>Pterygota</taxon>
        <taxon>Neoptera</taxon>
        <taxon>Endopterygota</taxon>
        <taxon>Coleoptera</taxon>
        <taxon>Polyphaga</taxon>
        <taxon>Cucujiformia</taxon>
        <taxon>Chrysomeloidea</taxon>
        <taxon>Chrysomelidae</taxon>
        <taxon>Galerucinae</taxon>
        <taxon>Alticini</taxon>
        <taxon>Phyllotreta</taxon>
    </lineage>
</organism>
<accession>A0A9N9XQZ3</accession>
<protein>
    <submittedName>
        <fullName evidence="1">Uncharacterized protein</fullName>
    </submittedName>
</protein>
<name>A0A9N9XQZ3_PHYSR</name>
<dbReference type="EMBL" id="OU900100">
    <property type="protein sequence ID" value="CAG9864037.1"/>
    <property type="molecule type" value="Genomic_DNA"/>
</dbReference>
<evidence type="ECO:0000313" key="2">
    <source>
        <dbReference type="Proteomes" id="UP001153712"/>
    </source>
</evidence>
<proteinExistence type="predicted"/>
<gene>
    <name evidence="1" type="ORF">PHYEVI_LOCUS10303</name>
</gene>
<dbReference type="AlphaFoldDB" id="A0A9N9XQZ3"/>
<reference evidence="1" key="1">
    <citation type="submission" date="2022-01" db="EMBL/GenBank/DDBJ databases">
        <authorList>
            <person name="King R."/>
        </authorList>
    </citation>
    <scope>NUCLEOTIDE SEQUENCE</scope>
</reference>
<sequence length="71" mass="7815">MLIKSDLSHCSPSNLCGPFHLTKVGNTLNLVLGSLRKGHSGSFHFTFSDFHSNEQRIGIGVFQFLVDNRPG</sequence>
<keyword evidence="2" id="KW-1185">Reference proteome</keyword>
<evidence type="ECO:0000313" key="1">
    <source>
        <dbReference type="EMBL" id="CAG9864037.1"/>
    </source>
</evidence>